<dbReference type="EMBL" id="JAVRBK010000004">
    <property type="protein sequence ID" value="KAK5644935.1"/>
    <property type="molecule type" value="Genomic_DNA"/>
</dbReference>
<evidence type="ECO:0000313" key="2">
    <source>
        <dbReference type="EMBL" id="KAK5644935.1"/>
    </source>
</evidence>
<accession>A0AAN7VAD3</accession>
<dbReference type="InterPro" id="IPR011011">
    <property type="entry name" value="Znf_FYVE_PHD"/>
</dbReference>
<organism evidence="2 3">
    <name type="scientific">Pyrocoelia pectoralis</name>
    <dbReference type="NCBI Taxonomy" id="417401"/>
    <lineage>
        <taxon>Eukaryota</taxon>
        <taxon>Metazoa</taxon>
        <taxon>Ecdysozoa</taxon>
        <taxon>Arthropoda</taxon>
        <taxon>Hexapoda</taxon>
        <taxon>Insecta</taxon>
        <taxon>Pterygota</taxon>
        <taxon>Neoptera</taxon>
        <taxon>Endopterygota</taxon>
        <taxon>Coleoptera</taxon>
        <taxon>Polyphaga</taxon>
        <taxon>Elateriformia</taxon>
        <taxon>Elateroidea</taxon>
        <taxon>Lampyridae</taxon>
        <taxon>Lampyrinae</taxon>
        <taxon>Pyrocoelia</taxon>
    </lineage>
</organism>
<dbReference type="AlphaFoldDB" id="A0AAN7VAD3"/>
<gene>
    <name evidence="2" type="ORF">RI129_006235</name>
</gene>
<dbReference type="Gene3D" id="3.30.40.10">
    <property type="entry name" value="Zinc/RING finger domain, C3HC4 (zinc finger)"/>
    <property type="match status" value="1"/>
</dbReference>
<feature type="compositionally biased region" description="Basic and acidic residues" evidence="1">
    <location>
        <begin position="89"/>
        <end position="120"/>
    </location>
</feature>
<protein>
    <recommendedName>
        <fullName evidence="4">Zinc finger PHD-type domain-containing protein</fullName>
    </recommendedName>
</protein>
<feature type="region of interest" description="Disordered" evidence="1">
    <location>
        <begin position="1"/>
        <end position="128"/>
    </location>
</feature>
<dbReference type="SUPFAM" id="SSF57903">
    <property type="entry name" value="FYVE/PHD zinc finger"/>
    <property type="match status" value="1"/>
</dbReference>
<evidence type="ECO:0000256" key="1">
    <source>
        <dbReference type="SAM" id="MobiDB-lite"/>
    </source>
</evidence>
<feature type="compositionally biased region" description="Polar residues" evidence="1">
    <location>
        <begin position="1"/>
        <end position="14"/>
    </location>
</feature>
<name>A0AAN7VAD3_9COLE</name>
<reference evidence="2 3" key="1">
    <citation type="journal article" date="2024" name="Insects">
        <title>An Improved Chromosome-Level Genome Assembly of the Firefly Pyrocoelia pectoralis.</title>
        <authorList>
            <person name="Fu X."/>
            <person name="Meyer-Rochow V.B."/>
            <person name="Ballantyne L."/>
            <person name="Zhu X."/>
        </authorList>
    </citation>
    <scope>NUCLEOTIDE SEQUENCE [LARGE SCALE GENOMIC DNA]</scope>
    <source>
        <strain evidence="2">XCY_ONT2</strain>
    </source>
</reference>
<sequence length="198" mass="22347">MRTNEGASTSSEARTPTVMRTDEGASTSREARTPTVMRTDEGASTPSSFRFTISPSQIVPLPKIVGQRTQRKKVPTGTKVLTSSPYKNCLEEEKNRKDELELKRKQREEKKKAKPKEPPKKKINKTNIKKKLPAYVLSDSDEDTENDTLCMYCNSKYSDDKGGEGWIQCSMCNNWGHDQCAGVEEEDTEPFVCDLNCR</sequence>
<dbReference type="InterPro" id="IPR013083">
    <property type="entry name" value="Znf_RING/FYVE/PHD"/>
</dbReference>
<proteinExistence type="predicted"/>
<evidence type="ECO:0000313" key="3">
    <source>
        <dbReference type="Proteomes" id="UP001329430"/>
    </source>
</evidence>
<keyword evidence="3" id="KW-1185">Reference proteome</keyword>
<dbReference type="Proteomes" id="UP001329430">
    <property type="component" value="Chromosome 4"/>
</dbReference>
<comment type="caution">
    <text evidence="2">The sequence shown here is derived from an EMBL/GenBank/DDBJ whole genome shotgun (WGS) entry which is preliminary data.</text>
</comment>
<evidence type="ECO:0008006" key="4">
    <source>
        <dbReference type="Google" id="ProtNLM"/>
    </source>
</evidence>
<feature type="compositionally biased region" description="Polar residues" evidence="1">
    <location>
        <begin position="42"/>
        <end position="57"/>
    </location>
</feature>